<name>A0ABQ6CQ77_9HYPH</name>
<dbReference type="EMBL" id="BSPC01000063">
    <property type="protein sequence ID" value="GLS22513.1"/>
    <property type="molecule type" value="Genomic_DNA"/>
</dbReference>
<comment type="caution">
    <text evidence="2">The sequence shown here is derived from an EMBL/GenBank/DDBJ whole genome shotgun (WGS) entry which is preliminary data.</text>
</comment>
<keyword evidence="3" id="KW-1185">Reference proteome</keyword>
<organism evidence="2 3">
    <name type="scientific">Labrys miyagiensis</name>
    <dbReference type="NCBI Taxonomy" id="346912"/>
    <lineage>
        <taxon>Bacteria</taxon>
        <taxon>Pseudomonadati</taxon>
        <taxon>Pseudomonadota</taxon>
        <taxon>Alphaproteobacteria</taxon>
        <taxon>Hyphomicrobiales</taxon>
        <taxon>Xanthobacteraceae</taxon>
        <taxon>Labrys</taxon>
    </lineage>
</organism>
<dbReference type="InterPro" id="IPR009506">
    <property type="entry name" value="YjiS-like"/>
</dbReference>
<dbReference type="Proteomes" id="UP001156882">
    <property type="component" value="Unassembled WGS sequence"/>
</dbReference>
<proteinExistence type="predicted"/>
<dbReference type="Pfam" id="PF06568">
    <property type="entry name" value="YjiS-like"/>
    <property type="match status" value="1"/>
</dbReference>
<evidence type="ECO:0000313" key="3">
    <source>
        <dbReference type="Proteomes" id="UP001156882"/>
    </source>
</evidence>
<feature type="domain" description="YjiS-like" evidence="1">
    <location>
        <begin position="35"/>
        <end position="62"/>
    </location>
</feature>
<accession>A0ABQ6CQ77</accession>
<protein>
    <recommendedName>
        <fullName evidence="1">YjiS-like domain-containing protein</fullName>
    </recommendedName>
</protein>
<reference evidence="3" key="1">
    <citation type="journal article" date="2019" name="Int. J. Syst. Evol. Microbiol.">
        <title>The Global Catalogue of Microorganisms (GCM) 10K type strain sequencing project: providing services to taxonomists for standard genome sequencing and annotation.</title>
        <authorList>
            <consortium name="The Broad Institute Genomics Platform"/>
            <consortium name="The Broad Institute Genome Sequencing Center for Infectious Disease"/>
            <person name="Wu L."/>
            <person name="Ma J."/>
        </authorList>
    </citation>
    <scope>NUCLEOTIDE SEQUENCE [LARGE SCALE GENOMIC DNA]</scope>
    <source>
        <strain evidence="3">NBRC 101365</strain>
    </source>
</reference>
<evidence type="ECO:0000313" key="2">
    <source>
        <dbReference type="EMBL" id="GLS22513.1"/>
    </source>
</evidence>
<sequence length="102" mass="11195">MNSVTVNSKSPSHVSIFRTALQAVVTKVATISMAIKNRREINQLANFDAAMLRDLGITPTDLDGALAQPFWHDPSAHLVEAQMDWRRANKAAKHDNFVGLPG</sequence>
<gene>
    <name evidence="2" type="ORF">GCM10007874_55310</name>
</gene>
<dbReference type="RefSeq" id="WP_284315467.1">
    <property type="nucleotide sequence ID" value="NZ_BSPC01000063.1"/>
</dbReference>
<evidence type="ECO:0000259" key="1">
    <source>
        <dbReference type="Pfam" id="PF06568"/>
    </source>
</evidence>